<dbReference type="PROSITE" id="PS51078">
    <property type="entry name" value="ICLR_ED"/>
    <property type="match status" value="1"/>
</dbReference>
<dbReference type="KEGG" id="btrm:SAMEA390648703927"/>
<dbReference type="PATRIC" id="fig|123899.6.peg.3925"/>
<dbReference type="InterPro" id="IPR036388">
    <property type="entry name" value="WH-like_DNA-bd_sf"/>
</dbReference>
<dbReference type="FunFam" id="1.10.10.10:FF:000056">
    <property type="entry name" value="IclR family transcriptional regulator"/>
    <property type="match status" value="1"/>
</dbReference>
<dbReference type="PANTHER" id="PTHR30136">
    <property type="entry name" value="HELIX-TURN-HELIX TRANSCRIPTIONAL REGULATOR, ICLR FAMILY"/>
    <property type="match status" value="1"/>
</dbReference>
<keyword evidence="2" id="KW-0238">DNA-binding</keyword>
<keyword evidence="1" id="KW-0805">Transcription regulation</keyword>
<evidence type="ECO:0000256" key="4">
    <source>
        <dbReference type="SAM" id="MobiDB-lite"/>
    </source>
</evidence>
<gene>
    <name evidence="7" type="primary">kdgR_7</name>
    <name evidence="7" type="ORF">SAMEA3906487_03927</name>
</gene>
<evidence type="ECO:0000313" key="8">
    <source>
        <dbReference type="Proteomes" id="UP000076825"/>
    </source>
</evidence>
<dbReference type="GO" id="GO:0003700">
    <property type="term" value="F:DNA-binding transcription factor activity"/>
    <property type="evidence" value="ECO:0007669"/>
    <property type="project" value="TreeGrafter"/>
</dbReference>
<evidence type="ECO:0000259" key="6">
    <source>
        <dbReference type="PROSITE" id="PS51078"/>
    </source>
</evidence>
<dbReference type="InterPro" id="IPR005471">
    <property type="entry name" value="Tscrpt_reg_IclR_N"/>
</dbReference>
<feature type="domain" description="HTH iclR-type" evidence="5">
    <location>
        <begin position="43"/>
        <end position="105"/>
    </location>
</feature>
<dbReference type="AlphaFoldDB" id="A0A157SU44"/>
<accession>A0A157SU44</accession>
<feature type="domain" description="IclR-ED" evidence="6">
    <location>
        <begin position="106"/>
        <end position="287"/>
    </location>
</feature>
<sequence>MMSPDGPARPFYARPARSTTPATSRRRRAPDRHNHLWKRDNVDKTFLKGLVLLEAMANNEKSSGVTELANQLSLGKSNVHRLLQGLVHQGFARKDSETGRYQLTMKLWELGAKVFRRLDLRREALPYMELLAKETQETVHLSILEGVEVLYIEKIDSPQPVRAYTTVGGRAPAACVATGKALLAWSSEDTVAAAAEQLQRHTPRSIVSAEELHRQLRRIRSIGYAVNTGEWREQVIGVAAPLRDATTSVVGALGISGPAERITDEVISNTVPRLIELANSISARLGYTQR</sequence>
<dbReference type="GO" id="GO:0045892">
    <property type="term" value="P:negative regulation of DNA-templated transcription"/>
    <property type="evidence" value="ECO:0007669"/>
    <property type="project" value="TreeGrafter"/>
</dbReference>
<dbReference type="EMBL" id="LT546645">
    <property type="protein sequence ID" value="SAI73978.1"/>
    <property type="molecule type" value="Genomic_DNA"/>
</dbReference>
<proteinExistence type="predicted"/>
<dbReference type="Gene3D" id="1.10.10.10">
    <property type="entry name" value="Winged helix-like DNA-binding domain superfamily/Winged helix DNA-binding domain"/>
    <property type="match status" value="1"/>
</dbReference>
<dbReference type="eggNOG" id="COG1414">
    <property type="taxonomic scope" value="Bacteria"/>
</dbReference>
<dbReference type="InterPro" id="IPR029016">
    <property type="entry name" value="GAF-like_dom_sf"/>
</dbReference>
<feature type="compositionally biased region" description="Low complexity" evidence="4">
    <location>
        <begin position="13"/>
        <end position="23"/>
    </location>
</feature>
<dbReference type="PANTHER" id="PTHR30136:SF35">
    <property type="entry name" value="HTH-TYPE TRANSCRIPTIONAL REGULATOR RV1719"/>
    <property type="match status" value="1"/>
</dbReference>
<dbReference type="PROSITE" id="PS51077">
    <property type="entry name" value="HTH_ICLR"/>
    <property type="match status" value="1"/>
</dbReference>
<evidence type="ECO:0000313" key="7">
    <source>
        <dbReference type="EMBL" id="SAI73978.1"/>
    </source>
</evidence>
<name>A0A157SU44_9BORD</name>
<organism evidence="7 8">
    <name type="scientific">Bordetella trematum</name>
    <dbReference type="NCBI Taxonomy" id="123899"/>
    <lineage>
        <taxon>Bacteria</taxon>
        <taxon>Pseudomonadati</taxon>
        <taxon>Pseudomonadota</taxon>
        <taxon>Betaproteobacteria</taxon>
        <taxon>Burkholderiales</taxon>
        <taxon>Alcaligenaceae</taxon>
        <taxon>Bordetella</taxon>
    </lineage>
</organism>
<evidence type="ECO:0000259" key="5">
    <source>
        <dbReference type="PROSITE" id="PS51077"/>
    </source>
</evidence>
<evidence type="ECO:0000256" key="3">
    <source>
        <dbReference type="ARBA" id="ARBA00023163"/>
    </source>
</evidence>
<feature type="region of interest" description="Disordered" evidence="4">
    <location>
        <begin position="1"/>
        <end position="33"/>
    </location>
</feature>
<dbReference type="Pfam" id="PF09339">
    <property type="entry name" value="HTH_IclR"/>
    <property type="match status" value="1"/>
</dbReference>
<dbReference type="InterPro" id="IPR050707">
    <property type="entry name" value="HTH_MetabolicPath_Reg"/>
</dbReference>
<dbReference type="InterPro" id="IPR036390">
    <property type="entry name" value="WH_DNA-bd_sf"/>
</dbReference>
<evidence type="ECO:0000256" key="1">
    <source>
        <dbReference type="ARBA" id="ARBA00023015"/>
    </source>
</evidence>
<dbReference type="InterPro" id="IPR014757">
    <property type="entry name" value="Tscrpt_reg_IclR_C"/>
</dbReference>
<reference evidence="7 8" key="1">
    <citation type="submission" date="2016-04" db="EMBL/GenBank/DDBJ databases">
        <authorList>
            <consortium name="Pathogen Informatics"/>
        </authorList>
    </citation>
    <scope>NUCLEOTIDE SEQUENCE [LARGE SCALE GENOMIC DNA]</scope>
    <source>
        <strain evidence="7 8">H044680328</strain>
    </source>
</reference>
<dbReference type="STRING" id="123899.SAMEA3906487_03927"/>
<dbReference type="Pfam" id="PF01614">
    <property type="entry name" value="IclR_C"/>
    <property type="match status" value="1"/>
</dbReference>
<evidence type="ECO:0000256" key="2">
    <source>
        <dbReference type="ARBA" id="ARBA00023125"/>
    </source>
</evidence>
<dbReference type="Gene3D" id="3.30.450.40">
    <property type="match status" value="1"/>
</dbReference>
<dbReference type="Proteomes" id="UP000076825">
    <property type="component" value="Chromosome 1"/>
</dbReference>
<keyword evidence="3" id="KW-0804">Transcription</keyword>
<dbReference type="SUPFAM" id="SSF55781">
    <property type="entry name" value="GAF domain-like"/>
    <property type="match status" value="1"/>
</dbReference>
<dbReference type="SUPFAM" id="SSF46785">
    <property type="entry name" value="Winged helix' DNA-binding domain"/>
    <property type="match status" value="1"/>
</dbReference>
<keyword evidence="8" id="KW-1185">Reference proteome</keyword>
<protein>
    <submittedName>
        <fullName evidence="7">Transcriptional regulator</fullName>
    </submittedName>
</protein>
<dbReference type="GO" id="GO:0003677">
    <property type="term" value="F:DNA binding"/>
    <property type="evidence" value="ECO:0007669"/>
    <property type="project" value="UniProtKB-KW"/>
</dbReference>
<dbReference type="SMART" id="SM00346">
    <property type="entry name" value="HTH_ICLR"/>
    <property type="match status" value="1"/>
</dbReference>